<organism evidence="3 4">
    <name type="scientific">Paenibacillus flagellatus</name>
    <dbReference type="NCBI Taxonomy" id="2211139"/>
    <lineage>
        <taxon>Bacteria</taxon>
        <taxon>Bacillati</taxon>
        <taxon>Bacillota</taxon>
        <taxon>Bacilli</taxon>
        <taxon>Bacillales</taxon>
        <taxon>Paenibacillaceae</taxon>
        <taxon>Paenibacillus</taxon>
    </lineage>
</organism>
<dbReference type="PANTHER" id="PTHR43228">
    <property type="entry name" value="TWO-COMPONENT RESPONSE REGULATOR"/>
    <property type="match status" value="1"/>
</dbReference>
<name>A0A2V5JU35_9BACL</name>
<dbReference type="EMBL" id="QJVJ01000028">
    <property type="protein sequence ID" value="PYI49958.1"/>
    <property type="molecule type" value="Genomic_DNA"/>
</dbReference>
<dbReference type="Proteomes" id="UP000247476">
    <property type="component" value="Unassembled WGS sequence"/>
</dbReference>
<accession>A0A2V5JU35</accession>
<keyword evidence="1" id="KW-0597">Phosphoprotein</keyword>
<evidence type="ECO:0000256" key="1">
    <source>
        <dbReference type="PROSITE-ProRule" id="PRU00169"/>
    </source>
</evidence>
<dbReference type="RefSeq" id="WP_110844169.1">
    <property type="nucleotide sequence ID" value="NZ_QJVJ01000028.1"/>
</dbReference>
<dbReference type="SUPFAM" id="SSF52172">
    <property type="entry name" value="CheY-like"/>
    <property type="match status" value="1"/>
</dbReference>
<dbReference type="CDD" id="cd17536">
    <property type="entry name" value="REC_YesN-like"/>
    <property type="match status" value="1"/>
</dbReference>
<protein>
    <recommendedName>
        <fullName evidence="2">Response regulatory domain-containing protein</fullName>
    </recommendedName>
</protein>
<dbReference type="InterPro" id="IPR001789">
    <property type="entry name" value="Sig_transdc_resp-reg_receiver"/>
</dbReference>
<gene>
    <name evidence="3" type="ORF">DLM86_31425</name>
</gene>
<dbReference type="PANTHER" id="PTHR43228:SF1">
    <property type="entry name" value="TWO-COMPONENT RESPONSE REGULATOR ARR22"/>
    <property type="match status" value="1"/>
</dbReference>
<evidence type="ECO:0000259" key="2">
    <source>
        <dbReference type="PROSITE" id="PS50110"/>
    </source>
</evidence>
<dbReference type="OrthoDB" id="2665564at2"/>
<feature type="domain" description="Response regulatory" evidence="2">
    <location>
        <begin position="3"/>
        <end position="91"/>
    </location>
</feature>
<dbReference type="Pfam" id="PF00072">
    <property type="entry name" value="Response_reg"/>
    <property type="match status" value="1"/>
</dbReference>
<dbReference type="InterPro" id="IPR052048">
    <property type="entry name" value="ST_Response_Regulator"/>
</dbReference>
<evidence type="ECO:0000313" key="4">
    <source>
        <dbReference type="Proteomes" id="UP000247476"/>
    </source>
</evidence>
<proteinExistence type="predicted"/>
<evidence type="ECO:0000313" key="3">
    <source>
        <dbReference type="EMBL" id="PYI49958.1"/>
    </source>
</evidence>
<dbReference type="SMART" id="SM00448">
    <property type="entry name" value="REC"/>
    <property type="match status" value="1"/>
</dbReference>
<dbReference type="GO" id="GO:0000160">
    <property type="term" value="P:phosphorelay signal transduction system"/>
    <property type="evidence" value="ECO:0007669"/>
    <property type="project" value="InterPro"/>
</dbReference>
<dbReference type="PROSITE" id="PS50110">
    <property type="entry name" value="RESPONSE_REGULATORY"/>
    <property type="match status" value="1"/>
</dbReference>
<reference evidence="3 4" key="1">
    <citation type="submission" date="2018-05" db="EMBL/GenBank/DDBJ databases">
        <title>Paenibacillus flagellatus sp. nov., isolated from selenium mineral soil.</title>
        <authorList>
            <person name="Dai X."/>
        </authorList>
    </citation>
    <scope>NUCLEOTIDE SEQUENCE [LARGE SCALE GENOMIC DNA]</scope>
    <source>
        <strain evidence="3 4">DXL2</strain>
    </source>
</reference>
<dbReference type="Gene3D" id="3.40.50.2300">
    <property type="match status" value="1"/>
</dbReference>
<keyword evidence="4" id="KW-1185">Reference proteome</keyword>
<dbReference type="InterPro" id="IPR011006">
    <property type="entry name" value="CheY-like_superfamily"/>
</dbReference>
<feature type="modified residue" description="4-aspartylphosphate" evidence="1">
    <location>
        <position position="55"/>
    </location>
</feature>
<dbReference type="AlphaFoldDB" id="A0A2V5JU35"/>
<comment type="caution">
    <text evidence="3">The sequence shown here is derived from an EMBL/GenBank/DDBJ whole genome shotgun (WGS) entry which is preliminary data.</text>
</comment>
<sequence>MITILLVEDEVNLRSRFRKLLEEVIGGCRVAGEASNGREALDWLKTQMADVVITDIRMKDMNGIELIKRLRERFPVMPVVIVSGYGDFEYA</sequence>